<organism evidence="2 3">
    <name type="scientific">Gemmata palustris</name>
    <dbReference type="NCBI Taxonomy" id="2822762"/>
    <lineage>
        <taxon>Bacteria</taxon>
        <taxon>Pseudomonadati</taxon>
        <taxon>Planctomycetota</taxon>
        <taxon>Planctomycetia</taxon>
        <taxon>Gemmatales</taxon>
        <taxon>Gemmataceae</taxon>
        <taxon>Gemmata</taxon>
    </lineage>
</organism>
<dbReference type="RefSeq" id="WP_210662355.1">
    <property type="nucleotide sequence ID" value="NZ_JAGKQQ010000001.1"/>
</dbReference>
<reference evidence="2 3" key="1">
    <citation type="submission" date="2021-04" db="EMBL/GenBank/DDBJ databases">
        <authorList>
            <person name="Ivanova A."/>
        </authorList>
    </citation>
    <scope>NUCLEOTIDE SEQUENCE [LARGE SCALE GENOMIC DNA]</scope>
    <source>
        <strain evidence="2 3">G18</strain>
    </source>
</reference>
<protein>
    <submittedName>
        <fullName evidence="2">Uncharacterized protein</fullName>
    </submittedName>
</protein>
<name>A0ABS5BWF5_9BACT</name>
<evidence type="ECO:0000256" key="1">
    <source>
        <dbReference type="SAM" id="MobiDB-lite"/>
    </source>
</evidence>
<gene>
    <name evidence="2" type="ORF">J8F10_22665</name>
</gene>
<proteinExistence type="predicted"/>
<dbReference type="Proteomes" id="UP000676565">
    <property type="component" value="Unassembled WGS sequence"/>
</dbReference>
<dbReference type="EMBL" id="JAGKQQ010000001">
    <property type="protein sequence ID" value="MBP3958066.1"/>
    <property type="molecule type" value="Genomic_DNA"/>
</dbReference>
<evidence type="ECO:0000313" key="3">
    <source>
        <dbReference type="Proteomes" id="UP000676565"/>
    </source>
</evidence>
<accession>A0ABS5BWF5</accession>
<sequence>MYRVRHVRRDVGAGGKKADDEKGLKQLAEGATKRAKDAMVETQRREAQLVFRRAVDWCEEGRWTKGWNCSCRPRNWQ</sequence>
<evidence type="ECO:0000313" key="2">
    <source>
        <dbReference type="EMBL" id="MBP3958066.1"/>
    </source>
</evidence>
<comment type="caution">
    <text evidence="2">The sequence shown here is derived from an EMBL/GenBank/DDBJ whole genome shotgun (WGS) entry which is preliminary data.</text>
</comment>
<feature type="region of interest" description="Disordered" evidence="1">
    <location>
        <begin position="1"/>
        <end position="25"/>
    </location>
</feature>
<keyword evidence="3" id="KW-1185">Reference proteome</keyword>